<evidence type="ECO:0000259" key="21">
    <source>
        <dbReference type="Pfam" id="PF16278"/>
    </source>
</evidence>
<dbReference type="GO" id="GO:0030983">
    <property type="term" value="F:mismatched DNA binding"/>
    <property type="evidence" value="ECO:0007669"/>
    <property type="project" value="TreeGrafter"/>
</dbReference>
<protein>
    <recommendedName>
        <fullName evidence="17">Aprataxin-like protein</fullName>
        <ecNumber evidence="4">3.6.1.71</ecNumber>
        <ecNumber evidence="3">3.6.1.72</ecNumber>
    </recommendedName>
    <alternativeName>
        <fullName evidence="18">Hit family protein 3</fullName>
    </alternativeName>
</protein>
<keyword evidence="10" id="KW-0238">DNA-binding</keyword>
<keyword evidence="7" id="KW-0227">DNA damage</keyword>
<dbReference type="GO" id="GO:0033699">
    <property type="term" value="F:DNA 5'-adenosine monophosphate hydrolase activity"/>
    <property type="evidence" value="ECO:0007669"/>
    <property type="project" value="UniProtKB-EC"/>
</dbReference>
<keyword evidence="5" id="KW-0963">Cytoplasm</keyword>
<evidence type="ECO:0000256" key="16">
    <source>
        <dbReference type="ARBA" id="ARBA00059438"/>
    </source>
</evidence>
<dbReference type="GO" id="GO:0003697">
    <property type="term" value="F:single-stranded DNA binding"/>
    <property type="evidence" value="ECO:0007669"/>
    <property type="project" value="TreeGrafter"/>
</dbReference>
<keyword evidence="8" id="KW-0378">Hydrolase</keyword>
<reference evidence="22" key="1">
    <citation type="journal article" date="2020" name="Stud. Mycol.">
        <title>101 Dothideomycetes genomes: a test case for predicting lifestyles and emergence of pathogens.</title>
        <authorList>
            <person name="Haridas S."/>
            <person name="Albert R."/>
            <person name="Binder M."/>
            <person name="Bloem J."/>
            <person name="Labutti K."/>
            <person name="Salamov A."/>
            <person name="Andreopoulos B."/>
            <person name="Baker S."/>
            <person name="Barry K."/>
            <person name="Bills G."/>
            <person name="Bluhm B."/>
            <person name="Cannon C."/>
            <person name="Castanera R."/>
            <person name="Culley D."/>
            <person name="Daum C."/>
            <person name="Ezra D."/>
            <person name="Gonzalez J."/>
            <person name="Henrissat B."/>
            <person name="Kuo A."/>
            <person name="Liang C."/>
            <person name="Lipzen A."/>
            <person name="Lutzoni F."/>
            <person name="Magnuson J."/>
            <person name="Mondo S."/>
            <person name="Nolan M."/>
            <person name="Ohm R."/>
            <person name="Pangilinan J."/>
            <person name="Park H.-J."/>
            <person name="Ramirez L."/>
            <person name="Alfaro M."/>
            <person name="Sun H."/>
            <person name="Tritt A."/>
            <person name="Yoshinaga Y."/>
            <person name="Zwiers L.-H."/>
            <person name="Turgeon B."/>
            <person name="Goodwin S."/>
            <person name="Spatafora J."/>
            <person name="Crous P."/>
            <person name="Grigoriev I."/>
        </authorList>
    </citation>
    <scope>NUCLEOTIDE SEQUENCE</scope>
    <source>
        <strain evidence="22">CBS 675.92</strain>
    </source>
</reference>
<sequence length="326" mass="36930">MASPDLPRAPSPNADPLTSEELRGTAASNKPQPANDASSIKRPNAFTELMSSAKKQKPTSAPITAEDAPKPSKKEQQEEGAWKTYVGRYGLGAWKTHVGRYGLGAYIEHPERNPDGRVIDYDDEFVVINDKYPKASVHLLLLPRSPEYYKQHPLHLLSTDPTFLSKVRSRVAHIKTLAASELRRQYSAHSTSDAPRRAAIEQIMSSPDAPSSPSEITAPLPAGRDWEAELIAGVHTHPSMNHLHIHVMSREMASPWVKHKKHYLSFQTSFMVQLEEFPLEEGSARFHPGNWPDWDMVCWRCGRNFRQKFAELKRHLGEEFEVWKRE</sequence>
<evidence type="ECO:0000313" key="22">
    <source>
        <dbReference type="EMBL" id="KAF1949827.1"/>
    </source>
</evidence>
<dbReference type="FunFam" id="3.30.428.10:FF:000017">
    <property type="entry name" value="Aprataxin-like protein"/>
    <property type="match status" value="1"/>
</dbReference>
<comment type="subcellular location">
    <subcellularLocation>
        <location evidence="2">Cytoplasm</location>
    </subcellularLocation>
    <subcellularLocation>
        <location evidence="1">Nucleus</location>
    </subcellularLocation>
</comment>
<dbReference type="InterPro" id="IPR011146">
    <property type="entry name" value="HIT-like"/>
</dbReference>
<keyword evidence="6" id="KW-0479">Metal-binding</keyword>
<evidence type="ECO:0000256" key="11">
    <source>
        <dbReference type="ARBA" id="ARBA00023204"/>
    </source>
</evidence>
<evidence type="ECO:0000256" key="7">
    <source>
        <dbReference type="ARBA" id="ARBA00022763"/>
    </source>
</evidence>
<dbReference type="Pfam" id="PF01230">
    <property type="entry name" value="HIT"/>
    <property type="match status" value="1"/>
</dbReference>
<evidence type="ECO:0000256" key="2">
    <source>
        <dbReference type="ARBA" id="ARBA00004496"/>
    </source>
</evidence>
<dbReference type="Gene3D" id="3.30.428.10">
    <property type="entry name" value="HIT-like"/>
    <property type="match status" value="1"/>
</dbReference>
<evidence type="ECO:0000256" key="1">
    <source>
        <dbReference type="ARBA" id="ARBA00004123"/>
    </source>
</evidence>
<dbReference type="InterPro" id="IPR036265">
    <property type="entry name" value="HIT-like_sf"/>
</dbReference>
<dbReference type="Pfam" id="PF16278">
    <property type="entry name" value="zf-C2HE"/>
    <property type="match status" value="1"/>
</dbReference>
<dbReference type="InterPro" id="IPR032566">
    <property type="entry name" value="Znf-C2HE"/>
</dbReference>
<dbReference type="GO" id="GO:0005737">
    <property type="term" value="C:cytoplasm"/>
    <property type="evidence" value="ECO:0007669"/>
    <property type="project" value="UniProtKB-SubCell"/>
</dbReference>
<feature type="region of interest" description="Disordered" evidence="19">
    <location>
        <begin position="1"/>
        <end position="79"/>
    </location>
</feature>
<dbReference type="Proteomes" id="UP000800035">
    <property type="component" value="Unassembled WGS sequence"/>
</dbReference>
<feature type="compositionally biased region" description="Basic and acidic residues" evidence="19">
    <location>
        <begin position="67"/>
        <end position="79"/>
    </location>
</feature>
<comment type="catalytic activity">
    <reaction evidence="14">
        <text>a 5'-end adenosine-5'-diphospho-5'-2'-deoxyribonucleoside-DNA + H2O = a 5'-end 5'-phospho-2'-deoxyribonucleoside-DNA + AMP + 2 H(+)</text>
        <dbReference type="Rhea" id="RHEA:52128"/>
        <dbReference type="Rhea" id="RHEA-COMP:13180"/>
        <dbReference type="Rhea" id="RHEA-COMP:13181"/>
        <dbReference type="ChEBI" id="CHEBI:15377"/>
        <dbReference type="ChEBI" id="CHEBI:15378"/>
        <dbReference type="ChEBI" id="CHEBI:136412"/>
        <dbReference type="ChEBI" id="CHEBI:136413"/>
        <dbReference type="ChEBI" id="CHEBI:456215"/>
        <dbReference type="EC" id="3.6.1.71"/>
    </reaction>
</comment>
<evidence type="ECO:0000256" key="15">
    <source>
        <dbReference type="ARBA" id="ARBA00044713"/>
    </source>
</evidence>
<dbReference type="GO" id="GO:0003725">
    <property type="term" value="F:double-stranded RNA binding"/>
    <property type="evidence" value="ECO:0007669"/>
    <property type="project" value="TreeGrafter"/>
</dbReference>
<evidence type="ECO:0000256" key="19">
    <source>
        <dbReference type="SAM" id="MobiDB-lite"/>
    </source>
</evidence>
<dbReference type="PANTHER" id="PTHR12486:SF4">
    <property type="entry name" value="APRATAXIN"/>
    <property type="match status" value="1"/>
</dbReference>
<keyword evidence="9" id="KW-0862">Zinc</keyword>
<evidence type="ECO:0000256" key="14">
    <source>
        <dbReference type="ARBA" id="ARBA00044639"/>
    </source>
</evidence>
<dbReference type="EC" id="3.6.1.72" evidence="3"/>
<dbReference type="SUPFAM" id="SSF54197">
    <property type="entry name" value="HIT-like"/>
    <property type="match status" value="1"/>
</dbReference>
<dbReference type="GO" id="GO:0046872">
    <property type="term" value="F:metal ion binding"/>
    <property type="evidence" value="ECO:0007669"/>
    <property type="project" value="UniProtKB-KW"/>
</dbReference>
<dbReference type="GO" id="GO:0120108">
    <property type="term" value="F:DNA-3'-diphospho-5'-guanosine diphosphatase activity"/>
    <property type="evidence" value="ECO:0007669"/>
    <property type="project" value="UniProtKB-EC"/>
</dbReference>
<keyword evidence="11" id="KW-0234">DNA repair</keyword>
<evidence type="ECO:0000256" key="9">
    <source>
        <dbReference type="ARBA" id="ARBA00022833"/>
    </source>
</evidence>
<evidence type="ECO:0000256" key="17">
    <source>
        <dbReference type="ARBA" id="ARBA00068941"/>
    </source>
</evidence>
<evidence type="ECO:0000256" key="6">
    <source>
        <dbReference type="ARBA" id="ARBA00022723"/>
    </source>
</evidence>
<dbReference type="PANTHER" id="PTHR12486">
    <property type="entry name" value="APRATAXIN-RELATED"/>
    <property type="match status" value="1"/>
</dbReference>
<comment type="catalytic activity">
    <reaction evidence="15">
        <text>a 5'-end adenosine-5'-diphospho-5'-ribonucleoside-2'-deoxyribonucleotide-DNA + H2O = a 5'-end 5'-phospho-ribonucleoside-2'-deoxyribonucleotide-DNA + AMP + 2 H(+)</text>
        <dbReference type="Rhea" id="RHEA:52132"/>
        <dbReference type="Rhea" id="RHEA-COMP:13182"/>
        <dbReference type="Rhea" id="RHEA-COMP:13183"/>
        <dbReference type="ChEBI" id="CHEBI:15377"/>
        <dbReference type="ChEBI" id="CHEBI:15378"/>
        <dbReference type="ChEBI" id="CHEBI:136414"/>
        <dbReference type="ChEBI" id="CHEBI:136415"/>
        <dbReference type="ChEBI" id="CHEBI:456215"/>
        <dbReference type="EC" id="3.6.1.71"/>
    </reaction>
</comment>
<evidence type="ECO:0000256" key="18">
    <source>
        <dbReference type="ARBA" id="ARBA00076243"/>
    </source>
</evidence>
<dbReference type="GO" id="GO:0005634">
    <property type="term" value="C:nucleus"/>
    <property type="evidence" value="ECO:0007669"/>
    <property type="project" value="UniProtKB-SubCell"/>
</dbReference>
<dbReference type="AlphaFoldDB" id="A0A6A5TLK1"/>
<evidence type="ECO:0000256" key="13">
    <source>
        <dbReference type="ARBA" id="ARBA00024601"/>
    </source>
</evidence>
<evidence type="ECO:0000256" key="10">
    <source>
        <dbReference type="ARBA" id="ARBA00023125"/>
    </source>
</evidence>
<dbReference type="GO" id="GO:0000012">
    <property type="term" value="P:single strand break repair"/>
    <property type="evidence" value="ECO:0007669"/>
    <property type="project" value="TreeGrafter"/>
</dbReference>
<comment type="function">
    <text evidence="16">DNA-binding protein involved in single-strand DNA break repair, double-strand DNA break repair and base excision repair. Resolves abortive DNA ligation intermediates formed either at base excision sites, or when DNA ligases attempt to repair non-ligatable breaks induced by reactive oxygen species. Catalyzes the release of adenylate groups covalently linked to 5'-phosphate termini, resulting in the production of 5'-phosphate termini that can be efficiently rejoined. Likewise, catalyzes the release of 3'-linked guanosine (DNAppG) and inosine (DNAppI) from DNA, but has higher specific activity with 5'-linked adenosine (AppDNA).</text>
</comment>
<dbReference type="EC" id="3.6.1.71" evidence="4"/>
<evidence type="ECO:0000256" key="3">
    <source>
        <dbReference type="ARBA" id="ARBA00012495"/>
    </source>
</evidence>
<keyword evidence="12" id="KW-0539">Nucleus</keyword>
<evidence type="ECO:0000256" key="8">
    <source>
        <dbReference type="ARBA" id="ARBA00022801"/>
    </source>
</evidence>
<feature type="compositionally biased region" description="Polar residues" evidence="19">
    <location>
        <begin position="26"/>
        <end position="38"/>
    </location>
</feature>
<evidence type="ECO:0000313" key="23">
    <source>
        <dbReference type="Proteomes" id="UP000800035"/>
    </source>
</evidence>
<evidence type="ECO:0000256" key="12">
    <source>
        <dbReference type="ARBA" id="ARBA00023242"/>
    </source>
</evidence>
<evidence type="ECO:0000256" key="5">
    <source>
        <dbReference type="ARBA" id="ARBA00022490"/>
    </source>
</evidence>
<evidence type="ECO:0000256" key="4">
    <source>
        <dbReference type="ARBA" id="ARBA00012496"/>
    </source>
</evidence>
<comment type="catalytic activity">
    <reaction evidence="13">
        <text>a 3'-end 2'-deoxyribonucleotide-3'-diphospho-5'-guanosine-DNA + H2O = a 3'-end 2'-deoxyribonucleotide 3'-phosphate-DNA + GMP + 2 H(+)</text>
        <dbReference type="Rhea" id="RHEA:52140"/>
        <dbReference type="Rhea" id="RHEA-COMP:13186"/>
        <dbReference type="Rhea" id="RHEA-COMP:13187"/>
        <dbReference type="ChEBI" id="CHEBI:15377"/>
        <dbReference type="ChEBI" id="CHEBI:15378"/>
        <dbReference type="ChEBI" id="CHEBI:58115"/>
        <dbReference type="ChEBI" id="CHEBI:136419"/>
        <dbReference type="ChEBI" id="CHEBI:136420"/>
        <dbReference type="EC" id="3.6.1.72"/>
    </reaction>
</comment>
<keyword evidence="23" id="KW-1185">Reference proteome</keyword>
<accession>A0A6A5TLK1</accession>
<organism evidence="22 23">
    <name type="scientific">Byssothecium circinans</name>
    <dbReference type="NCBI Taxonomy" id="147558"/>
    <lineage>
        <taxon>Eukaryota</taxon>
        <taxon>Fungi</taxon>
        <taxon>Dikarya</taxon>
        <taxon>Ascomycota</taxon>
        <taxon>Pezizomycotina</taxon>
        <taxon>Dothideomycetes</taxon>
        <taxon>Pleosporomycetidae</taxon>
        <taxon>Pleosporales</taxon>
        <taxon>Massarineae</taxon>
        <taxon>Massarinaceae</taxon>
        <taxon>Byssothecium</taxon>
    </lineage>
</organism>
<proteinExistence type="predicted"/>
<dbReference type="GO" id="GO:1990165">
    <property type="term" value="F:single-strand break-containing DNA binding"/>
    <property type="evidence" value="ECO:0007669"/>
    <property type="project" value="TreeGrafter"/>
</dbReference>
<feature type="domain" description="HIT" evidence="20">
    <location>
        <begin position="115"/>
        <end position="251"/>
    </location>
</feature>
<gene>
    <name evidence="22" type="ORF">CC80DRAFT_539997</name>
</gene>
<feature type="domain" description="Aprataxin C2HE/C2H2/C2HC zinc finger" evidence="21">
    <location>
        <begin position="268"/>
        <end position="321"/>
    </location>
</feature>
<dbReference type="OrthoDB" id="3512845at2759"/>
<evidence type="ECO:0000259" key="20">
    <source>
        <dbReference type="Pfam" id="PF01230"/>
    </source>
</evidence>
<name>A0A6A5TLK1_9PLEO</name>
<dbReference type="EMBL" id="ML977031">
    <property type="protein sequence ID" value="KAF1949827.1"/>
    <property type="molecule type" value="Genomic_DNA"/>
</dbReference>